<proteinExistence type="predicted"/>
<keyword evidence="1" id="KW-0812">Transmembrane</keyword>
<dbReference type="VEuPathDB" id="FungiDB:BCV72DRAFT_15188"/>
<dbReference type="EMBL" id="KV921864">
    <property type="protein sequence ID" value="ORE10553.1"/>
    <property type="molecule type" value="Genomic_DNA"/>
</dbReference>
<keyword evidence="1" id="KW-0472">Membrane</keyword>
<sequence length="128" mass="15097">MKVIALHTTQQQRISRIRSHFTQLKIQDKLVQATSNCFRCIIDRKAKVNISKNVRITQACQKKKTEIKQIDQTSARDTLEKHGEITRTIKKRNHQTFSSILLLFLFICKKNFIFIYCILYTLVYCSCK</sequence>
<name>A0A1X0REQ4_RHIZD</name>
<feature type="transmembrane region" description="Helical" evidence="1">
    <location>
        <begin position="100"/>
        <end position="123"/>
    </location>
</feature>
<keyword evidence="1" id="KW-1133">Transmembrane helix</keyword>
<evidence type="ECO:0000313" key="2">
    <source>
        <dbReference type="EMBL" id="ORE10553.1"/>
    </source>
</evidence>
<organism evidence="2">
    <name type="scientific">Rhizopus microsporus var. microsporus</name>
    <dbReference type="NCBI Taxonomy" id="86635"/>
    <lineage>
        <taxon>Eukaryota</taxon>
        <taxon>Fungi</taxon>
        <taxon>Fungi incertae sedis</taxon>
        <taxon>Mucoromycota</taxon>
        <taxon>Mucoromycotina</taxon>
        <taxon>Mucoromycetes</taxon>
        <taxon>Mucorales</taxon>
        <taxon>Mucorineae</taxon>
        <taxon>Rhizopodaceae</taxon>
        <taxon>Rhizopus</taxon>
    </lineage>
</organism>
<dbReference type="AlphaFoldDB" id="A0A1X0REQ4"/>
<gene>
    <name evidence="2" type="ORF">BCV72DRAFT_15188</name>
</gene>
<accession>A0A1X0REQ4</accession>
<evidence type="ECO:0000256" key="1">
    <source>
        <dbReference type="SAM" id="Phobius"/>
    </source>
</evidence>
<protein>
    <submittedName>
        <fullName evidence="2">Uncharacterized protein</fullName>
    </submittedName>
</protein>
<dbReference type="Proteomes" id="UP000242414">
    <property type="component" value="Unassembled WGS sequence"/>
</dbReference>
<reference evidence="2" key="1">
    <citation type="journal article" date="2016" name="Proc. Natl. Acad. Sci. U.S.A.">
        <title>Lipid metabolic changes in an early divergent fungus govern the establishment of a mutualistic symbiosis with endobacteria.</title>
        <authorList>
            <person name="Lastovetsky O.A."/>
            <person name="Gaspar M.L."/>
            <person name="Mondo S.J."/>
            <person name="LaButti K.M."/>
            <person name="Sandor L."/>
            <person name="Grigoriev I.V."/>
            <person name="Henry S.A."/>
            <person name="Pawlowska T.E."/>
        </authorList>
    </citation>
    <scope>NUCLEOTIDE SEQUENCE [LARGE SCALE GENOMIC DNA]</scope>
    <source>
        <strain evidence="2">ATCC 52814</strain>
    </source>
</reference>